<dbReference type="AlphaFoldDB" id="A0A1J1IYE5"/>
<reference evidence="2 3" key="1">
    <citation type="submission" date="2015-04" db="EMBL/GenBank/DDBJ databases">
        <authorList>
            <person name="Syromyatnikov M.Y."/>
            <person name="Popov V.N."/>
        </authorList>
    </citation>
    <scope>NUCLEOTIDE SEQUENCE [LARGE SCALE GENOMIC DNA]</scope>
</reference>
<protein>
    <submittedName>
        <fullName evidence="2">CLUMA_CG018678, isoform A</fullName>
    </submittedName>
</protein>
<keyword evidence="1" id="KW-0732">Signal</keyword>
<keyword evidence="3" id="KW-1185">Reference proteome</keyword>
<feature type="signal peptide" evidence="1">
    <location>
        <begin position="1"/>
        <end position="20"/>
    </location>
</feature>
<gene>
    <name evidence="2" type="ORF">CLUMA_CG018678</name>
</gene>
<dbReference type="EMBL" id="CVRI01000064">
    <property type="protein sequence ID" value="CRL05175.1"/>
    <property type="molecule type" value="Genomic_DNA"/>
</dbReference>
<name>A0A1J1IYE5_9DIPT</name>
<evidence type="ECO:0000313" key="2">
    <source>
        <dbReference type="EMBL" id="CRL05175.1"/>
    </source>
</evidence>
<dbReference type="Proteomes" id="UP000183832">
    <property type="component" value="Unassembled WGS sequence"/>
</dbReference>
<evidence type="ECO:0000313" key="3">
    <source>
        <dbReference type="Proteomes" id="UP000183832"/>
    </source>
</evidence>
<organism evidence="2 3">
    <name type="scientific">Clunio marinus</name>
    <dbReference type="NCBI Taxonomy" id="568069"/>
    <lineage>
        <taxon>Eukaryota</taxon>
        <taxon>Metazoa</taxon>
        <taxon>Ecdysozoa</taxon>
        <taxon>Arthropoda</taxon>
        <taxon>Hexapoda</taxon>
        <taxon>Insecta</taxon>
        <taxon>Pterygota</taxon>
        <taxon>Neoptera</taxon>
        <taxon>Endopterygota</taxon>
        <taxon>Diptera</taxon>
        <taxon>Nematocera</taxon>
        <taxon>Chironomoidea</taxon>
        <taxon>Chironomidae</taxon>
        <taxon>Clunio</taxon>
    </lineage>
</organism>
<proteinExistence type="predicted"/>
<evidence type="ECO:0000256" key="1">
    <source>
        <dbReference type="SAM" id="SignalP"/>
    </source>
</evidence>
<sequence>MKVFLCLFFVISIVIDDIQQAFLLSTDANASLKCVPIEDQDQDPCSSLLAATSATYQNGYENLERLEEQCTEELNSEYASFGCGYTWTQTYLNTVRELADLTGFSFGEYFSSIQSDERPGDLDCLTGSDRSFYRTASNVQRRLDGILHNLDPQ</sequence>
<accession>A0A1J1IYE5</accession>
<feature type="chain" id="PRO_5013040444" evidence="1">
    <location>
        <begin position="21"/>
        <end position="153"/>
    </location>
</feature>